<dbReference type="GO" id="GO:0008483">
    <property type="term" value="F:transaminase activity"/>
    <property type="evidence" value="ECO:0007669"/>
    <property type="project" value="UniProtKB-KW"/>
</dbReference>
<gene>
    <name evidence="16" type="ORF">GCM10023184_30620</name>
</gene>
<sequence length="342" mass="37586">MHPAPATTPAAPAFGKAFSDHMLLARYAQGSWSDYELLPFGNLSLSPAALCLHYGQTIFEGMKAFRRADGRISLFRVADHYRRLCRSADRMCMPHVPEALFTEGLTALVAKDAAWVPEDADGALYLRPFLIATEERFGVGVSEEYLFLVFTGPVAGLYPRPLHVKVEDRYIRAAPGGVGAAKCGGNYGGALYPTQLARAEGFDQVLWTDGSDDLHLEESGTMNVLFRINDVLVTPPLSDTILDGITRDSVLQYARTLGIAVEERRIPAKELVEAHRAGTLQEAFGCGTAAVVAPLASITVRGERLELPPLSEQHFCMRARRYLTDLRRGLLPDPQEWNTIVI</sequence>
<dbReference type="SUPFAM" id="SSF56752">
    <property type="entry name" value="D-aminoacid aminotransferase-like PLP-dependent enzymes"/>
    <property type="match status" value="1"/>
</dbReference>
<dbReference type="InterPro" id="IPR036038">
    <property type="entry name" value="Aminotransferase-like"/>
</dbReference>
<dbReference type="Proteomes" id="UP001501725">
    <property type="component" value="Unassembled WGS sequence"/>
</dbReference>
<dbReference type="InterPro" id="IPR043132">
    <property type="entry name" value="BCAT-like_C"/>
</dbReference>
<dbReference type="InterPro" id="IPR005786">
    <property type="entry name" value="B_amino_transII"/>
</dbReference>
<evidence type="ECO:0000256" key="6">
    <source>
        <dbReference type="ARBA" id="ARBA00009320"/>
    </source>
</evidence>
<evidence type="ECO:0000256" key="8">
    <source>
        <dbReference type="ARBA" id="ARBA00022576"/>
    </source>
</evidence>
<dbReference type="PIRSF" id="PIRSF006468">
    <property type="entry name" value="BCAT1"/>
    <property type="match status" value="1"/>
</dbReference>
<dbReference type="Gene3D" id="3.30.470.10">
    <property type="match status" value="1"/>
</dbReference>
<proteinExistence type="inferred from homology"/>
<dbReference type="NCBIfam" id="NF009897">
    <property type="entry name" value="PRK13357.1"/>
    <property type="match status" value="1"/>
</dbReference>
<dbReference type="EC" id="2.6.1.42" evidence="7"/>
<dbReference type="NCBIfam" id="TIGR01123">
    <property type="entry name" value="ilvE_II"/>
    <property type="match status" value="1"/>
</dbReference>
<evidence type="ECO:0000256" key="5">
    <source>
        <dbReference type="ARBA" id="ARBA00005072"/>
    </source>
</evidence>
<evidence type="ECO:0000256" key="7">
    <source>
        <dbReference type="ARBA" id="ARBA00013053"/>
    </source>
</evidence>
<dbReference type="EMBL" id="BAABGY010000008">
    <property type="protein sequence ID" value="GAA4335661.1"/>
    <property type="molecule type" value="Genomic_DNA"/>
</dbReference>
<comment type="cofactor">
    <cofactor evidence="1">
        <name>pyridoxal 5'-phosphate</name>
        <dbReference type="ChEBI" id="CHEBI:597326"/>
    </cofactor>
</comment>
<comment type="function">
    <text evidence="2">Acts on leucine, isoleucine and valine.</text>
</comment>
<keyword evidence="12" id="KW-0100">Branched-chain amino acid biosynthesis</keyword>
<comment type="caution">
    <text evidence="16">The sequence shown here is derived from an EMBL/GenBank/DDBJ whole genome shotgun (WGS) entry which is preliminary data.</text>
</comment>
<protein>
    <recommendedName>
        <fullName evidence="7">branched-chain-amino-acid transaminase</fullName>
        <ecNumber evidence="7">2.6.1.42</ecNumber>
    </recommendedName>
</protein>
<comment type="catalytic activity">
    <reaction evidence="13">
        <text>L-valine + 2-oxoglutarate = 3-methyl-2-oxobutanoate + L-glutamate</text>
        <dbReference type="Rhea" id="RHEA:24813"/>
        <dbReference type="ChEBI" id="CHEBI:11851"/>
        <dbReference type="ChEBI" id="CHEBI:16810"/>
        <dbReference type="ChEBI" id="CHEBI:29985"/>
        <dbReference type="ChEBI" id="CHEBI:57762"/>
        <dbReference type="EC" id="2.6.1.42"/>
    </reaction>
</comment>
<keyword evidence="11" id="KW-0663">Pyridoxal phosphate</keyword>
<keyword evidence="8 16" id="KW-0032">Aminotransferase</keyword>
<comment type="catalytic activity">
    <reaction evidence="15">
        <text>L-leucine + 2-oxoglutarate = 4-methyl-2-oxopentanoate + L-glutamate</text>
        <dbReference type="Rhea" id="RHEA:18321"/>
        <dbReference type="ChEBI" id="CHEBI:16810"/>
        <dbReference type="ChEBI" id="CHEBI:17865"/>
        <dbReference type="ChEBI" id="CHEBI:29985"/>
        <dbReference type="ChEBI" id="CHEBI:57427"/>
        <dbReference type="EC" id="2.6.1.42"/>
    </reaction>
</comment>
<dbReference type="Pfam" id="PF01063">
    <property type="entry name" value="Aminotran_4"/>
    <property type="match status" value="1"/>
</dbReference>
<dbReference type="InterPro" id="IPR001544">
    <property type="entry name" value="Aminotrans_IV"/>
</dbReference>
<comment type="similarity">
    <text evidence="6">Belongs to the class-IV pyridoxal-phosphate-dependent aminotransferase family.</text>
</comment>
<dbReference type="CDD" id="cd01557">
    <property type="entry name" value="BCAT_beta_family"/>
    <property type="match status" value="1"/>
</dbReference>
<comment type="catalytic activity">
    <reaction evidence="14">
        <text>L-isoleucine + 2-oxoglutarate = (S)-3-methyl-2-oxopentanoate + L-glutamate</text>
        <dbReference type="Rhea" id="RHEA:24801"/>
        <dbReference type="ChEBI" id="CHEBI:16810"/>
        <dbReference type="ChEBI" id="CHEBI:29985"/>
        <dbReference type="ChEBI" id="CHEBI:35146"/>
        <dbReference type="ChEBI" id="CHEBI:58045"/>
        <dbReference type="EC" id="2.6.1.42"/>
    </reaction>
</comment>
<evidence type="ECO:0000256" key="9">
    <source>
        <dbReference type="ARBA" id="ARBA00022605"/>
    </source>
</evidence>
<evidence type="ECO:0000256" key="13">
    <source>
        <dbReference type="ARBA" id="ARBA00048212"/>
    </source>
</evidence>
<dbReference type="Gene3D" id="3.20.10.10">
    <property type="entry name" value="D-amino Acid Aminotransferase, subunit A, domain 2"/>
    <property type="match status" value="1"/>
</dbReference>
<accession>A0ABP8H8N9</accession>
<evidence type="ECO:0000256" key="3">
    <source>
        <dbReference type="ARBA" id="ARBA00004824"/>
    </source>
</evidence>
<keyword evidence="9" id="KW-0028">Amino-acid biosynthesis</keyword>
<name>A0ABP8H8N9_9BACT</name>
<evidence type="ECO:0000256" key="1">
    <source>
        <dbReference type="ARBA" id="ARBA00001933"/>
    </source>
</evidence>
<evidence type="ECO:0000256" key="14">
    <source>
        <dbReference type="ARBA" id="ARBA00048798"/>
    </source>
</evidence>
<dbReference type="InterPro" id="IPR043131">
    <property type="entry name" value="BCAT-like_N"/>
</dbReference>
<comment type="pathway">
    <text evidence="4">Amino-acid biosynthesis; L-valine biosynthesis; L-valine from pyruvate: step 4/4.</text>
</comment>
<evidence type="ECO:0000256" key="15">
    <source>
        <dbReference type="ARBA" id="ARBA00049229"/>
    </source>
</evidence>
<evidence type="ECO:0000256" key="4">
    <source>
        <dbReference type="ARBA" id="ARBA00004931"/>
    </source>
</evidence>
<evidence type="ECO:0000256" key="12">
    <source>
        <dbReference type="ARBA" id="ARBA00023304"/>
    </source>
</evidence>
<dbReference type="RefSeq" id="WP_345256626.1">
    <property type="nucleotide sequence ID" value="NZ_BAABGY010000008.1"/>
</dbReference>
<keyword evidence="10" id="KW-0808">Transferase</keyword>
<evidence type="ECO:0000256" key="11">
    <source>
        <dbReference type="ARBA" id="ARBA00022898"/>
    </source>
</evidence>
<comment type="pathway">
    <text evidence="5">Amino-acid biosynthesis; L-leucine biosynthesis; L-leucine from 3-methyl-2-oxobutanoate: step 4/4.</text>
</comment>
<keyword evidence="17" id="KW-1185">Reference proteome</keyword>
<reference evidence="17" key="1">
    <citation type="journal article" date="2019" name="Int. J. Syst. Evol. Microbiol.">
        <title>The Global Catalogue of Microorganisms (GCM) 10K type strain sequencing project: providing services to taxonomists for standard genome sequencing and annotation.</title>
        <authorList>
            <consortium name="The Broad Institute Genomics Platform"/>
            <consortium name="The Broad Institute Genome Sequencing Center for Infectious Disease"/>
            <person name="Wu L."/>
            <person name="Ma J."/>
        </authorList>
    </citation>
    <scope>NUCLEOTIDE SEQUENCE [LARGE SCALE GENOMIC DNA]</scope>
    <source>
        <strain evidence="17">JCM 17919</strain>
    </source>
</reference>
<comment type="pathway">
    <text evidence="3">Amino-acid biosynthesis; L-isoleucine biosynthesis; L-isoleucine from 2-oxobutanoate: step 4/4.</text>
</comment>
<dbReference type="PANTHER" id="PTHR11825">
    <property type="entry name" value="SUBGROUP IIII AMINOTRANSFERASE"/>
    <property type="match status" value="1"/>
</dbReference>
<evidence type="ECO:0000313" key="16">
    <source>
        <dbReference type="EMBL" id="GAA4335661.1"/>
    </source>
</evidence>
<evidence type="ECO:0000256" key="2">
    <source>
        <dbReference type="ARBA" id="ARBA00003109"/>
    </source>
</evidence>
<evidence type="ECO:0000256" key="10">
    <source>
        <dbReference type="ARBA" id="ARBA00022679"/>
    </source>
</evidence>
<organism evidence="16 17">
    <name type="scientific">Flaviaesturariibacter amylovorans</name>
    <dbReference type="NCBI Taxonomy" id="1084520"/>
    <lineage>
        <taxon>Bacteria</taxon>
        <taxon>Pseudomonadati</taxon>
        <taxon>Bacteroidota</taxon>
        <taxon>Chitinophagia</taxon>
        <taxon>Chitinophagales</taxon>
        <taxon>Chitinophagaceae</taxon>
        <taxon>Flaviaestuariibacter</taxon>
    </lineage>
</organism>
<dbReference type="InterPro" id="IPR033939">
    <property type="entry name" value="BCAT_family"/>
</dbReference>
<evidence type="ECO:0000313" key="17">
    <source>
        <dbReference type="Proteomes" id="UP001501725"/>
    </source>
</evidence>
<dbReference type="PANTHER" id="PTHR11825:SF44">
    <property type="entry name" value="BRANCHED-CHAIN-AMINO-ACID AMINOTRANSFERASE"/>
    <property type="match status" value="1"/>
</dbReference>